<dbReference type="EMBL" id="JACHIP010000065">
    <property type="protein sequence ID" value="MBB5061639.1"/>
    <property type="molecule type" value="Genomic_DNA"/>
</dbReference>
<sequence>MTLASHENLIRRRIMAKMNQACNAVRDWRRLKKRVMLPLFCIERASVEILRITVVDVLGEGVRVNLMASHAARLKPRARFVRRTNPTDNRFPRLVAAGDGGKKKGVVHPSLEHLDVLR</sequence>
<dbReference type="AlphaFoldDB" id="A0A7W8E7P9"/>
<evidence type="ECO:0000313" key="2">
    <source>
        <dbReference type="Proteomes" id="UP000540989"/>
    </source>
</evidence>
<dbReference type="Proteomes" id="UP000540989">
    <property type="component" value="Unassembled WGS sequence"/>
</dbReference>
<gene>
    <name evidence="1" type="ORF">HDF16_006375</name>
</gene>
<comment type="caution">
    <text evidence="1">The sequence shown here is derived from an EMBL/GenBank/DDBJ whole genome shotgun (WGS) entry which is preliminary data.</text>
</comment>
<protein>
    <submittedName>
        <fullName evidence="1">Uncharacterized protein</fullName>
    </submittedName>
</protein>
<keyword evidence="2" id="KW-1185">Reference proteome</keyword>
<reference evidence="1 2" key="1">
    <citation type="submission" date="2020-08" db="EMBL/GenBank/DDBJ databases">
        <title>Genomic Encyclopedia of Type Strains, Phase IV (KMG-V): Genome sequencing to study the core and pangenomes of soil and plant-associated prokaryotes.</title>
        <authorList>
            <person name="Whitman W."/>
        </authorList>
    </citation>
    <scope>NUCLEOTIDE SEQUENCE [LARGE SCALE GENOMIC DNA]</scope>
    <source>
        <strain evidence="1 2">M8UP14</strain>
    </source>
</reference>
<name>A0A7W8E7P9_9BACT</name>
<accession>A0A7W8E7P9</accession>
<evidence type="ECO:0000313" key="1">
    <source>
        <dbReference type="EMBL" id="MBB5061639.1"/>
    </source>
</evidence>
<organism evidence="1 2">
    <name type="scientific">Granulicella aggregans</name>
    <dbReference type="NCBI Taxonomy" id="474949"/>
    <lineage>
        <taxon>Bacteria</taxon>
        <taxon>Pseudomonadati</taxon>
        <taxon>Acidobacteriota</taxon>
        <taxon>Terriglobia</taxon>
        <taxon>Terriglobales</taxon>
        <taxon>Acidobacteriaceae</taxon>
        <taxon>Granulicella</taxon>
    </lineage>
</organism>
<proteinExistence type="predicted"/>